<sequence>MIEEILECLGFYRLARSLRLWRIECQFECDHKDEINWIRAYNATENLQIAILQRIRRLERDQQELMATGKIPTTPRAFGDDCSDVSKYGEILEKELEMARCIWHTNKKELAELLLTLPVYGRGLRLREWRKIREVKEFQDKSMLWMDGRERCAMMGGCCGRTCRCCDEPLMTYFKPTMDTFELQRVEALHGHCTSECRCCIRHQRAYVPDEDIEKNGKRRNEDSSSEEMWETCSG</sequence>
<evidence type="ECO:0000256" key="1">
    <source>
        <dbReference type="SAM" id="MobiDB-lite"/>
    </source>
</evidence>
<dbReference type="EMBL" id="RCNU01000012">
    <property type="protein sequence ID" value="RWQ92631.1"/>
    <property type="molecule type" value="Genomic_DNA"/>
</dbReference>
<feature type="compositionally biased region" description="Acidic residues" evidence="1">
    <location>
        <begin position="224"/>
        <end position="235"/>
    </location>
</feature>
<comment type="caution">
    <text evidence="2">The sequence shown here is derived from an EMBL/GenBank/DDBJ whole genome shotgun (WGS) entry which is preliminary data.</text>
</comment>
<gene>
    <name evidence="2" type="ORF">C8Q69DRAFT_501004</name>
</gene>
<feature type="region of interest" description="Disordered" evidence="1">
    <location>
        <begin position="213"/>
        <end position="235"/>
    </location>
</feature>
<accession>A0A443HLE5</accession>
<organism evidence="2 3">
    <name type="scientific">Byssochlamys spectabilis</name>
    <name type="common">Paecilomyces variotii</name>
    <dbReference type="NCBI Taxonomy" id="264951"/>
    <lineage>
        <taxon>Eukaryota</taxon>
        <taxon>Fungi</taxon>
        <taxon>Dikarya</taxon>
        <taxon>Ascomycota</taxon>
        <taxon>Pezizomycotina</taxon>
        <taxon>Eurotiomycetes</taxon>
        <taxon>Eurotiomycetidae</taxon>
        <taxon>Eurotiales</taxon>
        <taxon>Thermoascaceae</taxon>
        <taxon>Paecilomyces</taxon>
    </lineage>
</organism>
<evidence type="ECO:0000313" key="2">
    <source>
        <dbReference type="EMBL" id="RWQ92631.1"/>
    </source>
</evidence>
<reference evidence="2 3" key="1">
    <citation type="journal article" date="2018" name="Front. Microbiol.">
        <title>Genomic and genetic insights into a cosmopolitan fungus, Paecilomyces variotii (Eurotiales).</title>
        <authorList>
            <person name="Urquhart A.S."/>
            <person name="Mondo S.J."/>
            <person name="Makela M.R."/>
            <person name="Hane J.K."/>
            <person name="Wiebenga A."/>
            <person name="He G."/>
            <person name="Mihaltcheva S."/>
            <person name="Pangilinan J."/>
            <person name="Lipzen A."/>
            <person name="Barry K."/>
            <person name="de Vries R.P."/>
            <person name="Grigoriev I.V."/>
            <person name="Idnurm A."/>
        </authorList>
    </citation>
    <scope>NUCLEOTIDE SEQUENCE [LARGE SCALE GENOMIC DNA]</scope>
    <source>
        <strain evidence="2 3">CBS 101075</strain>
    </source>
</reference>
<protein>
    <submittedName>
        <fullName evidence="2">Uncharacterized protein</fullName>
    </submittedName>
</protein>
<dbReference type="RefSeq" id="XP_028482276.1">
    <property type="nucleotide sequence ID" value="XM_028632353.1"/>
</dbReference>
<dbReference type="VEuPathDB" id="FungiDB:C8Q69DRAFT_501004"/>
<dbReference type="STRING" id="264951.A0A443HLE5"/>
<proteinExistence type="predicted"/>
<name>A0A443HLE5_BYSSP</name>
<dbReference type="GeneID" id="39601630"/>
<dbReference type="AlphaFoldDB" id="A0A443HLE5"/>
<keyword evidence="3" id="KW-1185">Reference proteome</keyword>
<feature type="compositionally biased region" description="Basic and acidic residues" evidence="1">
    <location>
        <begin position="214"/>
        <end position="223"/>
    </location>
</feature>
<evidence type="ECO:0000313" key="3">
    <source>
        <dbReference type="Proteomes" id="UP000283841"/>
    </source>
</evidence>
<dbReference type="Proteomes" id="UP000283841">
    <property type="component" value="Unassembled WGS sequence"/>
</dbReference>